<evidence type="ECO:0000313" key="2">
    <source>
        <dbReference type="Proteomes" id="UP001196097"/>
    </source>
</evidence>
<accession>A0ACD5ILB0</accession>
<dbReference type="Proteomes" id="UP001196097">
    <property type="component" value="Chromosome"/>
</dbReference>
<evidence type="ECO:0000313" key="1">
    <source>
        <dbReference type="EMBL" id="XRP73339.1"/>
    </source>
</evidence>
<reference evidence="1 2" key="1">
    <citation type="journal article" date="2021" name="ISME J.">
        <title>Genomic evolution of the class Acidithiobacillia: deep-branching Proteobacteria living in extreme acidic conditions.</title>
        <authorList>
            <person name="Moya-Beltran A."/>
            <person name="Beard S."/>
            <person name="Rojas-Villalobos C."/>
            <person name="Issotta F."/>
            <person name="Gallardo Y."/>
            <person name="Ulloa R."/>
            <person name="Giaveno A."/>
            <person name="Degli Esposti M."/>
            <person name="Johnson D.B."/>
            <person name="Quatrini R."/>
        </authorList>
    </citation>
    <scope>NUCLEOTIDE SEQUENCE [LARGE SCALE GENOMIC DNA]</scope>
    <source>
        <strain evidence="1 2">CF3</strain>
    </source>
</reference>
<proteinExistence type="predicted"/>
<name>A0ACD5ILB0_9PROT</name>
<sequence length="241" mass="25530">MMSADLRPLGELVKAPGSNGGYKALLLAAVIEAVFVALLIWKSTEQTPPPAAVIAPVTISLVPPSPPKPLPPLPKPKVQPQPKPEPRPVPRPKRQPQPASHPVAEPPEKLPLPQTPMPSSVQAPATKAAVTPPPPPSAVPASPAVREDYLAQVKGAIQAAVQFPESAKMLGENGRVLLRFTLHDGQIRAVKIMQKGSMSAFDTAAVAALHDARLPVVPAGLKDKNFDLNVWVEFRLSGQSE</sequence>
<dbReference type="EMBL" id="CP130946">
    <property type="protein sequence ID" value="XRP73339.1"/>
    <property type="molecule type" value="Genomic_DNA"/>
</dbReference>
<gene>
    <name evidence="1" type="ORF">HF292_001465</name>
</gene>
<protein>
    <submittedName>
        <fullName evidence="1">TonB family protein</fullName>
    </submittedName>
</protein>
<organism evidence="1 2">
    <name type="scientific">Acidithiobacillus ferruginosus</name>
    <dbReference type="NCBI Taxonomy" id="3063951"/>
    <lineage>
        <taxon>Bacteria</taxon>
        <taxon>Pseudomonadati</taxon>
        <taxon>Pseudomonadota</taxon>
        <taxon>Acidithiobacillia</taxon>
        <taxon>Acidithiobacillales</taxon>
        <taxon>Acidithiobacillaceae</taxon>
        <taxon>Acidithiobacillus</taxon>
    </lineage>
</organism>
<keyword evidence="2" id="KW-1185">Reference proteome</keyword>